<evidence type="ECO:0000259" key="1">
    <source>
        <dbReference type="Pfam" id="PF25331"/>
    </source>
</evidence>
<dbReference type="Pfam" id="PF25331">
    <property type="entry name" value="C2_Mug190_3rd"/>
    <property type="match status" value="1"/>
</dbReference>
<gene>
    <name evidence="2" type="ORF">HPULCUR_006199</name>
</gene>
<name>A0ABP9Y188_9FUNG</name>
<evidence type="ECO:0000313" key="2">
    <source>
        <dbReference type="EMBL" id="GAA5800761.1"/>
    </source>
</evidence>
<dbReference type="InterPro" id="IPR057349">
    <property type="entry name" value="C2_Mug190_3rd"/>
</dbReference>
<accession>A0ABP9Y188</accession>
<sequence length="419" mass="46928">MDVGTLVIDNIQLEDVRSPMRHDKLLSTKATVSLNVEPKITRELNSNLLNQIQDTVGWFRSNLYLPVMMRYRSAVCIQLSQGSGRKCTARLWMKEIYDYDWQDVSVALRSYTDAEASDEVSWGNEGPCGRILIRLKFVPGFAPVHTELPAFTTDMLGADPFQNDDTKDKAHLLVRHEGTENYAIDPHSAKEEESVNKPLAISEEVAPPLAQPKPHQSTILKQTENQEELIANDIIPNNAISNHAISNHAISNHAISNHAISNHAISNTEERRTSGASVTFDNYRRVSTGSTTFIVSDKVPSTSIDSTFNSSYRHPTNASDTTYKRLSTLSDPLSSDDERFMHRNSGVVHTSNKLNQVVEIETIGYLNSMQDDLKNSKIKKFKLMRKLSKGRDVLSKKINSLRQGYNSQARASKAIVEEA</sequence>
<proteinExistence type="predicted"/>
<reference evidence="2 3" key="1">
    <citation type="submission" date="2024-04" db="EMBL/GenBank/DDBJ databases">
        <title>genome sequences of Mucor flavus KT1a and Helicostylum pulchrum KT1b strains isolation_sourced from the surface of a dry-aged beef.</title>
        <authorList>
            <person name="Toyotome T."/>
            <person name="Hosono M."/>
            <person name="Torimaru M."/>
            <person name="Fukuda K."/>
            <person name="Mikami N."/>
        </authorList>
    </citation>
    <scope>NUCLEOTIDE SEQUENCE [LARGE SCALE GENOMIC DNA]</scope>
    <source>
        <strain evidence="2 3">KT1b</strain>
    </source>
</reference>
<dbReference type="EMBL" id="BAABUJ010000016">
    <property type="protein sequence ID" value="GAA5800761.1"/>
    <property type="molecule type" value="Genomic_DNA"/>
</dbReference>
<keyword evidence="3" id="KW-1185">Reference proteome</keyword>
<evidence type="ECO:0000313" key="3">
    <source>
        <dbReference type="Proteomes" id="UP001476247"/>
    </source>
</evidence>
<dbReference type="Proteomes" id="UP001476247">
    <property type="component" value="Unassembled WGS sequence"/>
</dbReference>
<comment type="caution">
    <text evidence="2">The sequence shown here is derived from an EMBL/GenBank/DDBJ whole genome shotgun (WGS) entry which is preliminary data.</text>
</comment>
<organism evidence="2 3">
    <name type="scientific">Helicostylum pulchrum</name>
    <dbReference type="NCBI Taxonomy" id="562976"/>
    <lineage>
        <taxon>Eukaryota</taxon>
        <taxon>Fungi</taxon>
        <taxon>Fungi incertae sedis</taxon>
        <taxon>Mucoromycota</taxon>
        <taxon>Mucoromycotina</taxon>
        <taxon>Mucoromycetes</taxon>
        <taxon>Mucorales</taxon>
        <taxon>Mucorineae</taxon>
        <taxon>Mucoraceae</taxon>
        <taxon>Helicostylum</taxon>
    </lineage>
</organism>
<protein>
    <recommendedName>
        <fullName evidence="1">Meiotically up-regulated Mug190 protein third C2 domain-containing protein</fullName>
    </recommendedName>
</protein>
<feature type="domain" description="Meiotically up-regulated Mug190 protein third C2" evidence="1">
    <location>
        <begin position="2"/>
        <end position="108"/>
    </location>
</feature>